<sequence>MMEFAMSASIREKFSSQAAPEVLAALRQLAEAQGRQFQAVLDEALRDYIDRHQKERPRRHVMTSFASSLDEFDTLYRELAK</sequence>
<dbReference type="EMBL" id="CAJNBL010000041">
    <property type="protein sequence ID" value="CAE6733398.1"/>
    <property type="molecule type" value="Genomic_DNA"/>
</dbReference>
<gene>
    <name evidence="1" type="ORF">NTGZN8_60008</name>
</gene>
<name>A0A916FB12_9PROT</name>
<accession>A0A916FB12</accession>
<dbReference type="AlphaFoldDB" id="A0A916FB12"/>
<protein>
    <submittedName>
        <fullName evidence="1">Uncharacterized protein</fullName>
    </submittedName>
</protein>
<proteinExistence type="predicted"/>
<evidence type="ECO:0000313" key="1">
    <source>
        <dbReference type="EMBL" id="CAE6733398.1"/>
    </source>
</evidence>
<reference evidence="1" key="1">
    <citation type="submission" date="2021-02" db="EMBL/GenBank/DDBJ databases">
        <authorList>
            <person name="Han P."/>
        </authorList>
    </citation>
    <scope>NUCLEOTIDE SEQUENCE</scope>
    <source>
        <strain evidence="1">Candidatus Nitrotoga sp. ZN8</strain>
    </source>
</reference>
<dbReference type="Proteomes" id="UP000675882">
    <property type="component" value="Unassembled WGS sequence"/>
</dbReference>
<organism evidence="1 2">
    <name type="scientific">Candidatus Nitrotoga fabula</name>
    <dbReference type="NCBI Taxonomy" id="2182327"/>
    <lineage>
        <taxon>Bacteria</taxon>
        <taxon>Pseudomonadati</taxon>
        <taxon>Pseudomonadota</taxon>
        <taxon>Betaproteobacteria</taxon>
        <taxon>Nitrosomonadales</taxon>
        <taxon>Gallionellaceae</taxon>
        <taxon>Candidatus Nitrotoga</taxon>
    </lineage>
</organism>
<keyword evidence="2" id="KW-1185">Reference proteome</keyword>
<comment type="caution">
    <text evidence="1">The sequence shown here is derived from an EMBL/GenBank/DDBJ whole genome shotgun (WGS) entry which is preliminary data.</text>
</comment>
<evidence type="ECO:0000313" key="2">
    <source>
        <dbReference type="Proteomes" id="UP000675882"/>
    </source>
</evidence>